<evidence type="ECO:0000313" key="2">
    <source>
        <dbReference type="EMBL" id="MDV6286661.1"/>
    </source>
</evidence>
<feature type="transmembrane region" description="Helical" evidence="1">
    <location>
        <begin position="28"/>
        <end position="49"/>
    </location>
</feature>
<protein>
    <submittedName>
        <fullName evidence="2">Uncharacterized protein</fullName>
    </submittedName>
</protein>
<keyword evidence="1" id="KW-1133">Transmembrane helix</keyword>
<keyword evidence="1" id="KW-0812">Transmembrane</keyword>
<gene>
    <name evidence="2" type="ORF">R3Q59_39995</name>
</gene>
<evidence type="ECO:0000256" key="1">
    <source>
        <dbReference type="SAM" id="Phobius"/>
    </source>
</evidence>
<keyword evidence="3" id="KW-1185">Reference proteome</keyword>
<dbReference type="Proteomes" id="UP001185737">
    <property type="component" value="Unassembled WGS sequence"/>
</dbReference>
<accession>A0ABU4CSV5</accession>
<reference evidence="2 3" key="1">
    <citation type="submission" date="2023-10" db="EMBL/GenBank/DDBJ databases">
        <title>Development of a sustainable strategy for remediation of hydrocarbon-contaminated territories based on the waste exchange concept.</title>
        <authorList>
            <person name="Krivoruchko A."/>
        </authorList>
    </citation>
    <scope>NUCLEOTIDE SEQUENCE [LARGE SCALE GENOMIC DNA]</scope>
    <source>
        <strain evidence="2 3">IEGM 60</strain>
    </source>
</reference>
<name>A0ABU4CSV5_RHOJO</name>
<keyword evidence="1" id="KW-0472">Membrane</keyword>
<evidence type="ECO:0000313" key="3">
    <source>
        <dbReference type="Proteomes" id="UP001185737"/>
    </source>
</evidence>
<organism evidence="2 3">
    <name type="scientific">Rhodococcus jostii</name>
    <dbReference type="NCBI Taxonomy" id="132919"/>
    <lineage>
        <taxon>Bacteria</taxon>
        <taxon>Bacillati</taxon>
        <taxon>Actinomycetota</taxon>
        <taxon>Actinomycetes</taxon>
        <taxon>Mycobacteriales</taxon>
        <taxon>Nocardiaceae</taxon>
        <taxon>Rhodococcus</taxon>
    </lineage>
</organism>
<comment type="caution">
    <text evidence="2">The sequence shown here is derived from an EMBL/GenBank/DDBJ whole genome shotgun (WGS) entry which is preliminary data.</text>
</comment>
<sequence>MGLSPMLVLLYLAFTSSASVAVEWASVLVLYAGSGVLAYGCALLGVVGVGRGGR</sequence>
<dbReference type="EMBL" id="JAWLKA010000043">
    <property type="protein sequence ID" value="MDV6286661.1"/>
    <property type="molecule type" value="Genomic_DNA"/>
</dbReference>
<dbReference type="RefSeq" id="WP_317571656.1">
    <property type="nucleotide sequence ID" value="NZ_JAWLKA010000043.1"/>
</dbReference>
<proteinExistence type="predicted"/>